<reference evidence="4 5" key="1">
    <citation type="submission" date="2021-05" db="EMBL/GenBank/DDBJ databases">
        <title>A Polyphasic approach of four new species of the genus Ohtaekwangia: Ohtaekwangia histidinii sp. nov., Ohtaekwangia cretensis sp. nov., Ohtaekwangia indiensis sp. nov., Ohtaekwangia reichenbachii sp. nov. from diverse environment.</title>
        <authorList>
            <person name="Octaviana S."/>
        </authorList>
    </citation>
    <scope>NUCLEOTIDE SEQUENCE [LARGE SCALE GENOMIC DNA]</scope>
    <source>
        <strain evidence="4 5">PWU20</strain>
    </source>
</reference>
<evidence type="ECO:0000259" key="3">
    <source>
        <dbReference type="Pfam" id="PF13439"/>
    </source>
</evidence>
<evidence type="ECO:0000313" key="4">
    <source>
        <dbReference type="EMBL" id="MBT1702038.1"/>
    </source>
</evidence>
<proteinExistence type="predicted"/>
<evidence type="ECO:0000259" key="2">
    <source>
        <dbReference type="Pfam" id="PF00534"/>
    </source>
</evidence>
<sequence length="372" mass="43277">MKQKKLVYIVSEVNKSLHFEWIASSLKENYQLLFILIGAPKSELEKFLKNQDIVTYSLAYKNKIDSIKAWIKVFRILFFNRPDIVHTHLWVANLVGLTVAYILRIKKRIYTRHHATIHYDLYPSGLKWDKLNNFLATDIIAISKNIELILTQWDNAKRDKVVLIPHGFEMSYFQNVNIDRIEVIREKYQLSKDRHPIIGVISRFTEWKGIQFIIPAYKKILSAFPESQLILANAHGDYEEEINELLKTLPSSSHVKIKFENDLAALYHVFDIFIHVPVNSHAEAFGQIYVESLAVGIPSVFTLSGIASEFIRHEENALVVDFENEVQIYDSVYRLIVDQRLRKKITTNGLNSVSQFSFEKYTDNLNKLYLGV</sequence>
<organism evidence="4 5">
    <name type="scientific">Chryseosolibacter indicus</name>
    <dbReference type="NCBI Taxonomy" id="2782351"/>
    <lineage>
        <taxon>Bacteria</taxon>
        <taxon>Pseudomonadati</taxon>
        <taxon>Bacteroidota</taxon>
        <taxon>Cytophagia</taxon>
        <taxon>Cytophagales</taxon>
        <taxon>Chryseotaleaceae</taxon>
        <taxon>Chryseosolibacter</taxon>
    </lineage>
</organism>
<dbReference type="PANTHER" id="PTHR12526">
    <property type="entry name" value="GLYCOSYLTRANSFERASE"/>
    <property type="match status" value="1"/>
</dbReference>
<dbReference type="CDD" id="cd03801">
    <property type="entry name" value="GT4_PimA-like"/>
    <property type="match status" value="1"/>
</dbReference>
<keyword evidence="1" id="KW-0472">Membrane</keyword>
<name>A0ABS5VM05_9BACT</name>
<dbReference type="SUPFAM" id="SSF53756">
    <property type="entry name" value="UDP-Glycosyltransferase/glycogen phosphorylase"/>
    <property type="match status" value="1"/>
</dbReference>
<keyword evidence="5" id="KW-1185">Reference proteome</keyword>
<dbReference type="InterPro" id="IPR001296">
    <property type="entry name" value="Glyco_trans_1"/>
</dbReference>
<dbReference type="Gene3D" id="3.40.50.2000">
    <property type="entry name" value="Glycogen Phosphorylase B"/>
    <property type="match status" value="2"/>
</dbReference>
<dbReference type="Proteomes" id="UP000772618">
    <property type="component" value="Unassembled WGS sequence"/>
</dbReference>
<dbReference type="PANTHER" id="PTHR12526:SF634">
    <property type="entry name" value="BLL3361 PROTEIN"/>
    <property type="match status" value="1"/>
</dbReference>
<dbReference type="InterPro" id="IPR028098">
    <property type="entry name" value="Glyco_trans_4-like_N"/>
</dbReference>
<accession>A0ABS5VM05</accession>
<keyword evidence="1" id="KW-1133">Transmembrane helix</keyword>
<evidence type="ECO:0000256" key="1">
    <source>
        <dbReference type="SAM" id="Phobius"/>
    </source>
</evidence>
<feature type="domain" description="Glycosyl transferase family 1" evidence="2">
    <location>
        <begin position="190"/>
        <end position="349"/>
    </location>
</feature>
<dbReference type="Pfam" id="PF13439">
    <property type="entry name" value="Glyco_transf_4"/>
    <property type="match status" value="1"/>
</dbReference>
<comment type="caution">
    <text evidence="4">The sequence shown here is derived from an EMBL/GenBank/DDBJ whole genome shotgun (WGS) entry which is preliminary data.</text>
</comment>
<dbReference type="EMBL" id="JAHESD010000003">
    <property type="protein sequence ID" value="MBT1702038.1"/>
    <property type="molecule type" value="Genomic_DNA"/>
</dbReference>
<feature type="transmembrane region" description="Helical" evidence="1">
    <location>
        <begin position="84"/>
        <end position="103"/>
    </location>
</feature>
<feature type="domain" description="Glycosyltransferase subfamily 4-like N-terminal" evidence="3">
    <location>
        <begin position="58"/>
        <end position="169"/>
    </location>
</feature>
<protein>
    <submittedName>
        <fullName evidence="4">Glycosyltransferase family 4 protein</fullName>
    </submittedName>
</protein>
<keyword evidence="1" id="KW-0812">Transmembrane</keyword>
<dbReference type="Pfam" id="PF00534">
    <property type="entry name" value="Glycos_transf_1"/>
    <property type="match status" value="1"/>
</dbReference>
<evidence type="ECO:0000313" key="5">
    <source>
        <dbReference type="Proteomes" id="UP000772618"/>
    </source>
</evidence>
<gene>
    <name evidence="4" type="ORF">KK060_02030</name>
</gene>
<dbReference type="RefSeq" id="WP_254151733.1">
    <property type="nucleotide sequence ID" value="NZ_JAHESD010000003.1"/>
</dbReference>